<comment type="caution">
    <text evidence="12">The sequence shown here is derived from an EMBL/GenBank/DDBJ whole genome shotgun (WGS) entry which is preliminary data.</text>
</comment>
<evidence type="ECO:0000256" key="4">
    <source>
        <dbReference type="ARBA" id="ARBA00018350"/>
    </source>
</evidence>
<feature type="compositionally biased region" description="Basic and acidic residues" evidence="10">
    <location>
        <begin position="574"/>
        <end position="587"/>
    </location>
</feature>
<accession>A0AAN7ZYN3</accession>
<proteinExistence type="inferred from homology"/>
<dbReference type="GO" id="GO:0008312">
    <property type="term" value="F:7S RNA binding"/>
    <property type="evidence" value="ECO:0007669"/>
    <property type="project" value="InterPro"/>
</dbReference>
<feature type="region of interest" description="Disordered" evidence="10">
    <location>
        <begin position="564"/>
        <end position="638"/>
    </location>
</feature>
<gene>
    <name evidence="12" type="ORF">RI543_001003</name>
</gene>
<dbReference type="PIRSF" id="PIRSF038922">
    <property type="entry name" value="SRP72"/>
    <property type="match status" value="1"/>
</dbReference>
<evidence type="ECO:0000256" key="10">
    <source>
        <dbReference type="SAM" id="MobiDB-lite"/>
    </source>
</evidence>
<feature type="domain" description="Signal recognition particle SRP72 subunit RNA-binding" evidence="11">
    <location>
        <begin position="531"/>
        <end position="590"/>
    </location>
</feature>
<reference evidence="13" key="1">
    <citation type="submission" date="2023-07" db="EMBL/GenBank/DDBJ databases">
        <title>A draft genome of Kazachstania heterogenica Y-27499.</title>
        <authorList>
            <person name="Donic C."/>
            <person name="Kralova J.S."/>
            <person name="Fidel L."/>
            <person name="Ben-Dor S."/>
            <person name="Jung S."/>
        </authorList>
    </citation>
    <scope>NUCLEOTIDE SEQUENCE [LARGE SCALE GENOMIC DNA]</scope>
    <source>
        <strain evidence="13">Y27499</strain>
    </source>
</reference>
<evidence type="ECO:0000313" key="13">
    <source>
        <dbReference type="Proteomes" id="UP001306508"/>
    </source>
</evidence>
<feature type="compositionally biased region" description="Polar residues" evidence="10">
    <location>
        <begin position="596"/>
        <end position="605"/>
    </location>
</feature>
<name>A0AAN7ZYN3_9SACH</name>
<comment type="function">
    <text evidence="9">Component of the signal recognition particle (SRP) complex, a ribonucleoprotein complex that mediates the cotranslational targeting of secretory and membrane proteins to the endoplasmic reticulum (ER).</text>
</comment>
<feature type="compositionally biased region" description="Basic residues" evidence="10">
    <location>
        <begin position="622"/>
        <end position="638"/>
    </location>
</feature>
<dbReference type="InterPro" id="IPR011990">
    <property type="entry name" value="TPR-like_helical_dom_sf"/>
</dbReference>
<keyword evidence="13" id="KW-1185">Reference proteome</keyword>
<dbReference type="PANTHER" id="PTHR14094:SF9">
    <property type="entry name" value="SIGNAL RECOGNITION PARTICLE SUBUNIT SRP72"/>
    <property type="match status" value="1"/>
</dbReference>
<dbReference type="PANTHER" id="PTHR14094">
    <property type="entry name" value="SIGNAL RECOGNITION PARTICLE 72"/>
    <property type="match status" value="1"/>
</dbReference>
<evidence type="ECO:0000256" key="9">
    <source>
        <dbReference type="PIRNR" id="PIRNR038922"/>
    </source>
</evidence>
<dbReference type="SUPFAM" id="SSF48452">
    <property type="entry name" value="TPR-like"/>
    <property type="match status" value="1"/>
</dbReference>
<keyword evidence="7 9" id="KW-0733">Signal recognition particle</keyword>
<dbReference type="GO" id="GO:0005783">
    <property type="term" value="C:endoplasmic reticulum"/>
    <property type="evidence" value="ECO:0007669"/>
    <property type="project" value="UniProtKB-SubCell"/>
</dbReference>
<sequence>MAPPTLSSLLKQLDVHSSQNEHVDVETTCIALLDGGCTNKTQVLKNLLVSLIKQDKYQRAFNQLNKYKDDKVDLNEMIMEIGYIYYKINRFEDFERLGIYERVKDNVNKDSLERGLSHLYAQYALKNSNTNSRAYELYRSLIKTNNSGGLDNPIELACNERVPLASNPHLQEKLPLVSESNPDSYDLLFNDSMILTSRGQYLDAIELLEKSLQMAIEEDYENDIFAIQLQLSYVYQLLGENGKCKEILKPLINRISADNPLYLIAKINYMALRDLSKYEDNFNLILRELNFERIHSLVSKYFTYPQNVLLKRNYQMLKLYSKSTSKPNSNSFNYVNVSKLYGAIIDDIIYEPFRTQAKILYHKCLEKKNEFYTNSLVFGLLILTIQMLYKEKQYENAIRLCEIYLSQDKFLTNNRLSIFIYYIIFQLYDITDKDYMKEQLLNKLMDNCKLTDYNLWRYIGFQYLNLDQIGKAKKIFLEKMENNENDALIQSVINEEQFDIDKAASLVSDVDVGRLIQLNIKPFESIVDKSKSNLNKHNKILKHKLKTKKEKRKAQKLKKFLAKRSDSINLNNKPDPERWLPLRDRSTYKPKKKQLSKQTQGGTMNKKSEQTFDITKKGTNNNKKKSKSKGKSKGKGKK</sequence>
<dbReference type="GO" id="GO:0006614">
    <property type="term" value="P:SRP-dependent cotranslational protein targeting to membrane"/>
    <property type="evidence" value="ECO:0007669"/>
    <property type="project" value="UniProtKB-UniRule"/>
</dbReference>
<protein>
    <recommendedName>
        <fullName evidence="4 9">Signal recognition particle subunit SRP72</fullName>
    </recommendedName>
</protein>
<evidence type="ECO:0000256" key="6">
    <source>
        <dbReference type="ARBA" id="ARBA00022824"/>
    </source>
</evidence>
<keyword evidence="6" id="KW-0256">Endoplasmic reticulum</keyword>
<evidence type="ECO:0000256" key="7">
    <source>
        <dbReference type="ARBA" id="ARBA00023135"/>
    </source>
</evidence>
<dbReference type="Gene3D" id="1.25.40.10">
    <property type="entry name" value="Tetratricopeptide repeat domain"/>
    <property type="match status" value="1"/>
</dbReference>
<dbReference type="AlphaFoldDB" id="A0AAN7ZYN3"/>
<comment type="subcellular location">
    <subcellularLocation>
        <location evidence="2 9">Cytoplasm</location>
    </subcellularLocation>
    <subcellularLocation>
        <location evidence="1">Endoplasmic reticulum</location>
    </subcellularLocation>
</comment>
<keyword evidence="5 9" id="KW-0963">Cytoplasm</keyword>
<evidence type="ECO:0000256" key="5">
    <source>
        <dbReference type="ARBA" id="ARBA00022490"/>
    </source>
</evidence>
<dbReference type="GO" id="GO:0043022">
    <property type="term" value="F:ribosome binding"/>
    <property type="evidence" value="ECO:0007669"/>
    <property type="project" value="TreeGrafter"/>
</dbReference>
<feature type="compositionally biased region" description="Basic and acidic residues" evidence="10">
    <location>
        <begin position="606"/>
        <end position="616"/>
    </location>
</feature>
<dbReference type="EMBL" id="JAWIZZ010000035">
    <property type="protein sequence ID" value="KAK5781456.1"/>
    <property type="molecule type" value="Genomic_DNA"/>
</dbReference>
<evidence type="ECO:0000256" key="2">
    <source>
        <dbReference type="ARBA" id="ARBA00004496"/>
    </source>
</evidence>
<evidence type="ECO:0000256" key="3">
    <source>
        <dbReference type="ARBA" id="ARBA00007676"/>
    </source>
</evidence>
<dbReference type="Pfam" id="PF08492">
    <property type="entry name" value="SRP72"/>
    <property type="match status" value="1"/>
</dbReference>
<keyword evidence="8 9" id="KW-0687">Ribonucleoprotein</keyword>
<dbReference type="Proteomes" id="UP001306508">
    <property type="component" value="Unassembled WGS sequence"/>
</dbReference>
<evidence type="ECO:0000313" key="12">
    <source>
        <dbReference type="EMBL" id="KAK5781456.1"/>
    </source>
</evidence>
<evidence type="ECO:0000256" key="8">
    <source>
        <dbReference type="ARBA" id="ARBA00023274"/>
    </source>
</evidence>
<evidence type="ECO:0000256" key="1">
    <source>
        <dbReference type="ARBA" id="ARBA00004240"/>
    </source>
</evidence>
<organism evidence="12 13">
    <name type="scientific">Arxiozyma heterogenica</name>
    <dbReference type="NCBI Taxonomy" id="278026"/>
    <lineage>
        <taxon>Eukaryota</taxon>
        <taxon>Fungi</taxon>
        <taxon>Dikarya</taxon>
        <taxon>Ascomycota</taxon>
        <taxon>Saccharomycotina</taxon>
        <taxon>Saccharomycetes</taxon>
        <taxon>Saccharomycetales</taxon>
        <taxon>Saccharomycetaceae</taxon>
        <taxon>Arxiozyma</taxon>
    </lineage>
</organism>
<dbReference type="GO" id="GO:0005786">
    <property type="term" value="C:signal recognition particle, endoplasmic reticulum targeting"/>
    <property type="evidence" value="ECO:0007669"/>
    <property type="project" value="UniProtKB-UniRule"/>
</dbReference>
<dbReference type="InterPro" id="IPR013699">
    <property type="entry name" value="Signal_recog_part_SRP72_RNA-bd"/>
</dbReference>
<comment type="similarity">
    <text evidence="3 9">Belongs to the SRP72 family.</text>
</comment>
<dbReference type="InterPro" id="IPR026270">
    <property type="entry name" value="SRP72"/>
</dbReference>
<evidence type="ECO:0000259" key="11">
    <source>
        <dbReference type="Pfam" id="PF08492"/>
    </source>
</evidence>